<accession>A0AAV0VLS4</accession>
<evidence type="ECO:0000256" key="3">
    <source>
        <dbReference type="ARBA" id="ARBA00022989"/>
    </source>
</evidence>
<feature type="transmembrane region" description="Helical" evidence="5">
    <location>
        <begin position="164"/>
        <end position="187"/>
    </location>
</feature>
<dbReference type="GO" id="GO:0016020">
    <property type="term" value="C:membrane"/>
    <property type="evidence" value="ECO:0007669"/>
    <property type="project" value="UniProtKB-SubCell"/>
</dbReference>
<comment type="subcellular location">
    <subcellularLocation>
        <location evidence="1">Membrane</location>
        <topology evidence="1">Multi-pass membrane protein</topology>
    </subcellularLocation>
</comment>
<evidence type="ECO:0000256" key="2">
    <source>
        <dbReference type="ARBA" id="ARBA00022692"/>
    </source>
</evidence>
<dbReference type="PANTHER" id="PTHR12778:SF9">
    <property type="entry name" value="ACETYL-COENZYME A TRANSPORTER 1"/>
    <property type="match status" value="1"/>
</dbReference>
<feature type="transmembrane region" description="Helical" evidence="5">
    <location>
        <begin position="58"/>
        <end position="76"/>
    </location>
</feature>
<evidence type="ECO:0000256" key="5">
    <source>
        <dbReference type="SAM" id="Phobius"/>
    </source>
</evidence>
<evidence type="ECO:0000313" key="6">
    <source>
        <dbReference type="EMBL" id="CAI6344545.1"/>
    </source>
</evidence>
<feature type="transmembrane region" description="Helical" evidence="5">
    <location>
        <begin position="228"/>
        <end position="250"/>
    </location>
</feature>
<comment type="caution">
    <text evidence="6">The sequence shown here is derived from an EMBL/GenBank/DDBJ whole genome shotgun (WGS) entry which is preliminary data.</text>
</comment>
<evidence type="ECO:0000256" key="4">
    <source>
        <dbReference type="ARBA" id="ARBA00023136"/>
    </source>
</evidence>
<dbReference type="GO" id="GO:0008521">
    <property type="term" value="F:acetyl-CoA transmembrane transporter activity"/>
    <property type="evidence" value="ECO:0007669"/>
    <property type="project" value="InterPro"/>
</dbReference>
<dbReference type="Pfam" id="PF13000">
    <property type="entry name" value="Acatn"/>
    <property type="match status" value="1"/>
</dbReference>
<evidence type="ECO:0000313" key="7">
    <source>
        <dbReference type="Proteomes" id="UP001160148"/>
    </source>
</evidence>
<reference evidence="6 7" key="1">
    <citation type="submission" date="2023-01" db="EMBL/GenBank/DDBJ databases">
        <authorList>
            <person name="Whitehead M."/>
        </authorList>
    </citation>
    <scope>NUCLEOTIDE SEQUENCE [LARGE SCALE GENOMIC DNA]</scope>
</reference>
<name>A0AAV0VLS4_9HEMI</name>
<dbReference type="AlphaFoldDB" id="A0AAV0VLS4"/>
<protein>
    <recommendedName>
        <fullName evidence="8">Acetyl-coenzyme A transporter 1</fullName>
    </recommendedName>
</protein>
<evidence type="ECO:0008006" key="8">
    <source>
        <dbReference type="Google" id="ProtNLM"/>
    </source>
</evidence>
<evidence type="ECO:0000256" key="1">
    <source>
        <dbReference type="ARBA" id="ARBA00004141"/>
    </source>
</evidence>
<dbReference type="InterPro" id="IPR004752">
    <property type="entry name" value="AmpG_permease/AT-1"/>
</dbReference>
<organism evidence="6 7">
    <name type="scientific">Macrosiphum euphorbiae</name>
    <name type="common">potato aphid</name>
    <dbReference type="NCBI Taxonomy" id="13131"/>
    <lineage>
        <taxon>Eukaryota</taxon>
        <taxon>Metazoa</taxon>
        <taxon>Ecdysozoa</taxon>
        <taxon>Arthropoda</taxon>
        <taxon>Hexapoda</taxon>
        <taxon>Insecta</taxon>
        <taxon>Pterygota</taxon>
        <taxon>Neoptera</taxon>
        <taxon>Paraneoptera</taxon>
        <taxon>Hemiptera</taxon>
        <taxon>Sternorrhyncha</taxon>
        <taxon>Aphidomorpha</taxon>
        <taxon>Aphidoidea</taxon>
        <taxon>Aphididae</taxon>
        <taxon>Macrosiphini</taxon>
        <taxon>Macrosiphum</taxon>
    </lineage>
</organism>
<dbReference type="PANTHER" id="PTHR12778">
    <property type="entry name" value="SOLUTE CARRIER FAMILY 33 ACETYL-COA TRANSPORTER -RELATED"/>
    <property type="match status" value="1"/>
</dbReference>
<keyword evidence="4 5" id="KW-0472">Membrane</keyword>
<sequence>MLLANLAQTLESQDDKSTQAHRRRLFWLCRRTPQIGFAATDNVAILKLIDAGVPKDNIVFIKTTMFVVKMILPLVVVKYTSGPKPMNVYLTATPIKLLWNISFLVFIYYTPKLITINGSVSIPIYYYVLLVFVLSIHDIIDTIMIVSLLAFFSRISDSRFGGTYMTLLNTLSNLGGAWSSPVTIGMIDILTFKQCSLDNKNKNNCSTPNLKNMCTTIGGDCVVIVNGYYVETAVCTIIGIIWFCIFRNIFKNVQTKGRSYWLVNIKRQRK</sequence>
<keyword evidence="2 5" id="KW-0812">Transmembrane</keyword>
<gene>
    <name evidence="6" type="ORF">MEUPH1_LOCUS1667</name>
</gene>
<feature type="transmembrane region" description="Helical" evidence="5">
    <location>
        <begin position="124"/>
        <end position="152"/>
    </location>
</feature>
<dbReference type="EMBL" id="CARXXK010000001">
    <property type="protein sequence ID" value="CAI6344545.1"/>
    <property type="molecule type" value="Genomic_DNA"/>
</dbReference>
<keyword evidence="7" id="KW-1185">Reference proteome</keyword>
<feature type="transmembrane region" description="Helical" evidence="5">
    <location>
        <begin position="88"/>
        <end position="109"/>
    </location>
</feature>
<dbReference type="Proteomes" id="UP001160148">
    <property type="component" value="Unassembled WGS sequence"/>
</dbReference>
<keyword evidence="3 5" id="KW-1133">Transmembrane helix</keyword>
<dbReference type="InterPro" id="IPR036259">
    <property type="entry name" value="MFS_trans_sf"/>
</dbReference>
<dbReference type="InterPro" id="IPR024371">
    <property type="entry name" value="AcetylCoA_trans_1-like"/>
</dbReference>
<proteinExistence type="predicted"/>
<dbReference type="GO" id="GO:0035348">
    <property type="term" value="P:acetyl-CoA transmembrane transport"/>
    <property type="evidence" value="ECO:0007669"/>
    <property type="project" value="InterPro"/>
</dbReference>
<dbReference type="SUPFAM" id="SSF103473">
    <property type="entry name" value="MFS general substrate transporter"/>
    <property type="match status" value="1"/>
</dbReference>